<reference evidence="1 2" key="1">
    <citation type="journal article" date="2024" name="G3 (Bethesda)">
        <title>Genome assembly of Hibiscus sabdariffa L. provides insights into metabolisms of medicinal natural products.</title>
        <authorList>
            <person name="Kim T."/>
        </authorList>
    </citation>
    <scope>NUCLEOTIDE SEQUENCE [LARGE SCALE GENOMIC DNA]</scope>
    <source>
        <strain evidence="1">TK-2024</strain>
        <tissue evidence="1">Old leaves</tissue>
    </source>
</reference>
<dbReference type="Proteomes" id="UP001472677">
    <property type="component" value="Unassembled WGS sequence"/>
</dbReference>
<name>A0ABR2GAG9_9ROSI</name>
<dbReference type="EMBL" id="JBBPBM010000002">
    <property type="protein sequence ID" value="KAK8597230.1"/>
    <property type="molecule type" value="Genomic_DNA"/>
</dbReference>
<evidence type="ECO:0000313" key="2">
    <source>
        <dbReference type="Proteomes" id="UP001472677"/>
    </source>
</evidence>
<keyword evidence="2" id="KW-1185">Reference proteome</keyword>
<accession>A0ABR2GAG9</accession>
<gene>
    <name evidence="1" type="ORF">V6N12_065703</name>
</gene>
<organism evidence="1 2">
    <name type="scientific">Hibiscus sabdariffa</name>
    <name type="common">roselle</name>
    <dbReference type="NCBI Taxonomy" id="183260"/>
    <lineage>
        <taxon>Eukaryota</taxon>
        <taxon>Viridiplantae</taxon>
        <taxon>Streptophyta</taxon>
        <taxon>Embryophyta</taxon>
        <taxon>Tracheophyta</taxon>
        <taxon>Spermatophyta</taxon>
        <taxon>Magnoliopsida</taxon>
        <taxon>eudicotyledons</taxon>
        <taxon>Gunneridae</taxon>
        <taxon>Pentapetalae</taxon>
        <taxon>rosids</taxon>
        <taxon>malvids</taxon>
        <taxon>Malvales</taxon>
        <taxon>Malvaceae</taxon>
        <taxon>Malvoideae</taxon>
        <taxon>Hibiscus</taxon>
    </lineage>
</organism>
<dbReference type="PANTHER" id="PTHR21669">
    <property type="entry name" value="CAPZ-INTERACTING PROTEIN AND RELATED PROTEINS"/>
    <property type="match status" value="1"/>
</dbReference>
<sequence>MEAMSGDGGGADTGGEPLRMVAPKLMKAGDRQAFTVELRPGETRFVSWRKLVKDANRANGSSAVVTTVASALTVPAPEPLPNAHPNLQSRIVPGQAADKDMKVEAPVSNWFSAVIEKIECLYVGRDSSGEEELDETPDDDHYDTEDSFIDDAKLISTKRLYFYI</sequence>
<protein>
    <submittedName>
        <fullName evidence="1">Uncharacterized protein</fullName>
    </submittedName>
</protein>
<dbReference type="PANTHER" id="PTHR21669:SF28">
    <property type="entry name" value="YEMANUCLEIN"/>
    <property type="match status" value="1"/>
</dbReference>
<evidence type="ECO:0000313" key="1">
    <source>
        <dbReference type="EMBL" id="KAK8597230.1"/>
    </source>
</evidence>
<comment type="caution">
    <text evidence="1">The sequence shown here is derived from an EMBL/GenBank/DDBJ whole genome shotgun (WGS) entry which is preliminary data.</text>
</comment>
<proteinExistence type="predicted"/>